<comment type="caution">
    <text evidence="2">The sequence shown here is derived from an EMBL/GenBank/DDBJ whole genome shotgun (WGS) entry which is preliminary data.</text>
</comment>
<dbReference type="RefSeq" id="WP_379538245.1">
    <property type="nucleotide sequence ID" value="NZ_JBHSDR010000004.1"/>
</dbReference>
<dbReference type="Gene3D" id="1.25.40.10">
    <property type="entry name" value="Tetratricopeptide repeat domain"/>
    <property type="match status" value="1"/>
</dbReference>
<evidence type="ECO:0000313" key="3">
    <source>
        <dbReference type="Proteomes" id="UP001595828"/>
    </source>
</evidence>
<evidence type="ECO:0000259" key="1">
    <source>
        <dbReference type="Pfam" id="PF12770"/>
    </source>
</evidence>
<accession>A0ABV8RPC9</accession>
<name>A0ABV8RPC9_9SPHN</name>
<protein>
    <submittedName>
        <fullName evidence="2">CHAT domain-containing protein</fullName>
    </submittedName>
</protein>
<sequence length="1073" mass="114241">MRIAFDRHAARLAARRLVRAGIVRSGLSGLAAALALAIAPDAAAQELPLSIRDSFPLGSGGNALCQVQSRVTDAAIVSPLDRAWAVVCRDSALPVGYVFALRGANGPAALSQLDSRLASRRGDKADCGGARKVEASLIQGGEELACEWRDPQLGYSVAHVTRGKTVWFVEGFTAYKSALALAVRSLMADKLLPGEIMVATTSLGDSEAYARIQALTLDPQTALAEGYHRNNSGDYADAAAYFETLEQRQAGKDDQPIDRGEFLINAALQRSNLSQFSEADRLFAEAAALPAGNAVIERLRRNYEAIHLLNQGRYREAVARLAQPLRVQSALGSDILRERLEVTPQLARRVNASDAAGSALGLTDDLKLSPEERALILDAQAEALKGSAQRLMGDPVSARASLLDALSRAVAVRNGRVVSIVRLRAQILTDVATIDEAAGDFAAAEQELRSAAQIVAVRYPETRSLAAIQARLGAFLVRRGRTDEALAIYREVIARSFDRRDALSGLSNQMNPYFDLLVGRMATDPKASAEFFAASQILVRPGVAETQAVLSRELSGGSDDASRLFRQSVSLTRSIERSRMQYAAISGLADAAARADELAALDGQIKTLEAQQQATIVGLSAFPRYRAVAQHGLTEAELQQGLRANEAYAKVAVLGQSVYVYTATPTHATGYRANLSANEMERLVMQLRDSISRYDGEQYVTEPFKVGLARQLYVALLGPANADLLAAHHIVFEPDGAMLKLPINLLVVNDDSVARYDAANKKPNADAFDDTMVDWLGKDRIVSTAVSARSFIDARNLPPSSAKEAYLGLGKNATINGSGGSLGVRSVRGDQNLGCDWPLAAWNNPISDAELIEARSLVGPQGSDLMVGRAFSDTAIKARTDLDQFRILHFATHGLVTPPSPDCPTRPALLTSFGSEKSDGLLTFSEIFDLHLDADMVILSACDTAGEADVVTTRAAGIASGGGSALDGLVRSFIGAGGRAVLASHWPAPDDFDATGRLITGLFSAGPGVATGDALLAAQQQLMRDPQTSHPYYWAGFAVIGDGARPLLRPSAPMTTAAMSKSVHATLASAAHQ</sequence>
<evidence type="ECO:0000313" key="2">
    <source>
        <dbReference type="EMBL" id="MFC4294757.1"/>
    </source>
</evidence>
<feature type="domain" description="CHAT" evidence="1">
    <location>
        <begin position="708"/>
        <end position="1042"/>
    </location>
</feature>
<keyword evidence="3" id="KW-1185">Reference proteome</keyword>
<dbReference type="Pfam" id="PF12770">
    <property type="entry name" value="CHAT"/>
    <property type="match status" value="1"/>
</dbReference>
<dbReference type="InterPro" id="IPR011990">
    <property type="entry name" value="TPR-like_helical_dom_sf"/>
</dbReference>
<dbReference type="InterPro" id="IPR024983">
    <property type="entry name" value="CHAT_dom"/>
</dbReference>
<dbReference type="Proteomes" id="UP001595828">
    <property type="component" value="Unassembled WGS sequence"/>
</dbReference>
<dbReference type="EMBL" id="JBHSDR010000004">
    <property type="protein sequence ID" value="MFC4294757.1"/>
    <property type="molecule type" value="Genomic_DNA"/>
</dbReference>
<dbReference type="SUPFAM" id="SSF48452">
    <property type="entry name" value="TPR-like"/>
    <property type="match status" value="2"/>
</dbReference>
<organism evidence="2 3">
    <name type="scientific">Novosphingobium tardum</name>
    <dbReference type="NCBI Taxonomy" id="1538021"/>
    <lineage>
        <taxon>Bacteria</taxon>
        <taxon>Pseudomonadati</taxon>
        <taxon>Pseudomonadota</taxon>
        <taxon>Alphaproteobacteria</taxon>
        <taxon>Sphingomonadales</taxon>
        <taxon>Sphingomonadaceae</taxon>
        <taxon>Novosphingobium</taxon>
    </lineage>
</organism>
<proteinExistence type="predicted"/>
<gene>
    <name evidence="2" type="ORF">ACFO0A_06745</name>
</gene>
<reference evidence="3" key="1">
    <citation type="journal article" date="2019" name="Int. J. Syst. Evol. Microbiol.">
        <title>The Global Catalogue of Microorganisms (GCM) 10K type strain sequencing project: providing services to taxonomists for standard genome sequencing and annotation.</title>
        <authorList>
            <consortium name="The Broad Institute Genomics Platform"/>
            <consortium name="The Broad Institute Genome Sequencing Center for Infectious Disease"/>
            <person name="Wu L."/>
            <person name="Ma J."/>
        </authorList>
    </citation>
    <scope>NUCLEOTIDE SEQUENCE [LARGE SCALE GENOMIC DNA]</scope>
    <source>
        <strain evidence="3">CGMCC 1.12989</strain>
    </source>
</reference>